<dbReference type="GO" id="GO:0008270">
    <property type="term" value="F:zinc ion binding"/>
    <property type="evidence" value="ECO:0007669"/>
    <property type="project" value="UniProtKB-KW"/>
</dbReference>
<keyword evidence="2" id="KW-0677">Repeat</keyword>
<dbReference type="OrthoDB" id="1405595at2759"/>
<evidence type="ECO:0000256" key="5">
    <source>
        <dbReference type="PROSITE-ProRule" id="PRU00042"/>
    </source>
</evidence>
<evidence type="ECO:0000313" key="8">
    <source>
        <dbReference type="Proteomes" id="UP000299102"/>
    </source>
</evidence>
<dbReference type="SMART" id="SM00355">
    <property type="entry name" value="ZnF_C2H2"/>
    <property type="match status" value="5"/>
</dbReference>
<evidence type="ECO:0000259" key="6">
    <source>
        <dbReference type="PROSITE" id="PS50157"/>
    </source>
</evidence>
<comment type="caution">
    <text evidence="7">The sequence shown here is derived from an EMBL/GenBank/DDBJ whole genome shotgun (WGS) entry which is preliminary data.</text>
</comment>
<accession>A0A4C1XRY9</accession>
<evidence type="ECO:0000256" key="2">
    <source>
        <dbReference type="ARBA" id="ARBA00022737"/>
    </source>
</evidence>
<dbReference type="Proteomes" id="UP000299102">
    <property type="component" value="Unassembled WGS sequence"/>
</dbReference>
<keyword evidence="1" id="KW-0479">Metal-binding</keyword>
<keyword evidence="8" id="KW-1185">Reference proteome</keyword>
<dbReference type="EMBL" id="BGZK01000926">
    <property type="protein sequence ID" value="GBP65324.1"/>
    <property type="molecule type" value="Genomic_DNA"/>
</dbReference>
<dbReference type="AlphaFoldDB" id="A0A4C1XRY9"/>
<feature type="domain" description="C2H2-type" evidence="6">
    <location>
        <begin position="236"/>
        <end position="263"/>
    </location>
</feature>
<feature type="domain" description="C2H2-type" evidence="6">
    <location>
        <begin position="204"/>
        <end position="232"/>
    </location>
</feature>
<dbReference type="InterPro" id="IPR022755">
    <property type="entry name" value="Znf_C2H2_jaz"/>
</dbReference>
<evidence type="ECO:0000256" key="1">
    <source>
        <dbReference type="ARBA" id="ARBA00022723"/>
    </source>
</evidence>
<dbReference type="PANTHER" id="PTHR24379">
    <property type="entry name" value="KRAB AND ZINC FINGER DOMAIN-CONTAINING"/>
    <property type="match status" value="1"/>
</dbReference>
<protein>
    <submittedName>
        <fullName evidence="7">Myoneurin</fullName>
    </submittedName>
</protein>
<keyword evidence="4" id="KW-0862">Zinc</keyword>
<reference evidence="7 8" key="1">
    <citation type="journal article" date="2019" name="Commun. Biol.">
        <title>The bagworm genome reveals a unique fibroin gene that provides high tensile strength.</title>
        <authorList>
            <person name="Kono N."/>
            <person name="Nakamura H."/>
            <person name="Ohtoshi R."/>
            <person name="Tomita M."/>
            <person name="Numata K."/>
            <person name="Arakawa K."/>
        </authorList>
    </citation>
    <scope>NUCLEOTIDE SEQUENCE [LARGE SCALE GENOMIC DNA]</scope>
</reference>
<name>A0A4C1XRY9_EUMVA</name>
<dbReference type="PROSITE" id="PS50157">
    <property type="entry name" value="ZINC_FINGER_C2H2_2"/>
    <property type="match status" value="4"/>
</dbReference>
<dbReference type="InterPro" id="IPR013087">
    <property type="entry name" value="Znf_C2H2_type"/>
</dbReference>
<feature type="domain" description="C2H2-type" evidence="6">
    <location>
        <begin position="264"/>
        <end position="287"/>
    </location>
</feature>
<dbReference type="Pfam" id="PF13894">
    <property type="entry name" value="zf-C2H2_4"/>
    <property type="match status" value="1"/>
</dbReference>
<dbReference type="Pfam" id="PF12171">
    <property type="entry name" value="zf-C2H2_jaz"/>
    <property type="match status" value="1"/>
</dbReference>
<keyword evidence="3 5" id="KW-0863">Zinc-finger</keyword>
<proteinExistence type="predicted"/>
<dbReference type="FunFam" id="3.30.160.60:FF:000446">
    <property type="entry name" value="Zinc finger protein"/>
    <property type="match status" value="1"/>
</dbReference>
<dbReference type="Gene3D" id="3.30.160.60">
    <property type="entry name" value="Classic Zinc Finger"/>
    <property type="match status" value="3"/>
</dbReference>
<evidence type="ECO:0000313" key="7">
    <source>
        <dbReference type="EMBL" id="GBP65324.1"/>
    </source>
</evidence>
<dbReference type="PROSITE" id="PS00028">
    <property type="entry name" value="ZINC_FINGER_C2H2_1"/>
    <property type="match status" value="4"/>
</dbReference>
<dbReference type="InterPro" id="IPR036236">
    <property type="entry name" value="Znf_C2H2_sf"/>
</dbReference>
<organism evidence="7 8">
    <name type="scientific">Eumeta variegata</name>
    <name type="common">Bagworm moth</name>
    <name type="synonym">Eumeta japonica</name>
    <dbReference type="NCBI Taxonomy" id="151549"/>
    <lineage>
        <taxon>Eukaryota</taxon>
        <taxon>Metazoa</taxon>
        <taxon>Ecdysozoa</taxon>
        <taxon>Arthropoda</taxon>
        <taxon>Hexapoda</taxon>
        <taxon>Insecta</taxon>
        <taxon>Pterygota</taxon>
        <taxon>Neoptera</taxon>
        <taxon>Endopterygota</taxon>
        <taxon>Lepidoptera</taxon>
        <taxon>Glossata</taxon>
        <taxon>Ditrysia</taxon>
        <taxon>Tineoidea</taxon>
        <taxon>Psychidae</taxon>
        <taxon>Oiketicinae</taxon>
        <taxon>Eumeta</taxon>
    </lineage>
</organism>
<dbReference type="STRING" id="151549.A0A4C1XRY9"/>
<dbReference type="PANTHER" id="PTHR24379:SF121">
    <property type="entry name" value="C2H2-TYPE DOMAIN-CONTAINING PROTEIN"/>
    <property type="match status" value="1"/>
</dbReference>
<evidence type="ECO:0000256" key="3">
    <source>
        <dbReference type="ARBA" id="ARBA00022771"/>
    </source>
</evidence>
<dbReference type="Pfam" id="PF00096">
    <property type="entry name" value="zf-C2H2"/>
    <property type="match status" value="2"/>
</dbReference>
<feature type="domain" description="C2H2-type" evidence="6">
    <location>
        <begin position="176"/>
        <end position="204"/>
    </location>
</feature>
<sequence length="292" mass="33749">MEIREKFLFSSLSKLRVHIFDTVLCISHDGIGPDGNEDVVKQELTVKDENFSVGKLGDMGYLKLAEVPLENYVRDDEYEEDSKEELHGDVFGYGTAAFDADDDESDVKIDKNSDIENVNFDRYRSLRDHITRYHKNQEKVYCVECDTHYSNMNAYKRHLATSKKHETQNRESNPLVQCPDCDKQYTRRTFMLNHYRYVHLNKGHGCDLCEKRFLTATRLKDHKRSVHEGIPRPKDKLCTICGRGFNCNKTLTNHILTHTGERPHACDSCPARFTQKYSLTVHLKSVHGKGNG</sequence>
<gene>
    <name evidence="7" type="primary">mynn</name>
    <name evidence="7" type="ORF">EVAR_52098_1</name>
</gene>
<dbReference type="SUPFAM" id="SSF57667">
    <property type="entry name" value="beta-beta-alpha zinc fingers"/>
    <property type="match status" value="2"/>
</dbReference>
<dbReference type="GO" id="GO:0005634">
    <property type="term" value="C:nucleus"/>
    <property type="evidence" value="ECO:0007669"/>
    <property type="project" value="UniProtKB-ARBA"/>
</dbReference>
<evidence type="ECO:0000256" key="4">
    <source>
        <dbReference type="ARBA" id="ARBA00022833"/>
    </source>
</evidence>